<dbReference type="KEGG" id="tvd:SG34_030475"/>
<dbReference type="PANTHER" id="PTHR11614">
    <property type="entry name" value="PHOSPHOLIPASE-RELATED"/>
    <property type="match status" value="1"/>
</dbReference>
<protein>
    <submittedName>
        <fullName evidence="2">Alpha/beta fold hydrolase</fullName>
    </submittedName>
</protein>
<dbReference type="EMBL" id="CP059734">
    <property type="protein sequence ID" value="WDE09097.1"/>
    <property type="molecule type" value="Genomic_DNA"/>
</dbReference>
<dbReference type="GO" id="GO:0016787">
    <property type="term" value="F:hydrolase activity"/>
    <property type="evidence" value="ECO:0007669"/>
    <property type="project" value="UniProtKB-KW"/>
</dbReference>
<dbReference type="RefSeq" id="WP_161798042.1">
    <property type="nucleotide sequence ID" value="NZ_CP059734.1"/>
</dbReference>
<dbReference type="SUPFAM" id="SSF53474">
    <property type="entry name" value="alpha/beta-Hydrolases"/>
    <property type="match status" value="1"/>
</dbReference>
<accession>A0AAE9ZAC5</accession>
<reference evidence="2 3" key="2">
    <citation type="journal article" date="2022" name="Mar. Drugs">
        <title>Bioassay-Guided Fractionation Leads to the Detection of Cholic Acid Generated by the Rare Thalassomonas sp.</title>
        <authorList>
            <person name="Pheiffer F."/>
            <person name="Schneider Y.K."/>
            <person name="Hansen E.H."/>
            <person name="Andersen J.H."/>
            <person name="Isaksson J."/>
            <person name="Busche T."/>
            <person name="R C."/>
            <person name="Kalinowski J."/>
            <person name="Zyl L.V."/>
            <person name="Trindade M."/>
        </authorList>
    </citation>
    <scope>NUCLEOTIDE SEQUENCE [LARGE SCALE GENOMIC DNA]</scope>
    <source>
        <strain evidence="2 3">XOM25</strain>
    </source>
</reference>
<evidence type="ECO:0000313" key="3">
    <source>
        <dbReference type="Proteomes" id="UP000032352"/>
    </source>
</evidence>
<dbReference type="InterPro" id="IPR022742">
    <property type="entry name" value="Hydrolase_4"/>
</dbReference>
<organism evidence="2 3">
    <name type="scientific">Thalassomonas viridans</name>
    <dbReference type="NCBI Taxonomy" id="137584"/>
    <lineage>
        <taxon>Bacteria</taxon>
        <taxon>Pseudomonadati</taxon>
        <taxon>Pseudomonadota</taxon>
        <taxon>Gammaproteobacteria</taxon>
        <taxon>Alteromonadales</taxon>
        <taxon>Colwelliaceae</taxon>
        <taxon>Thalassomonas</taxon>
    </lineage>
</organism>
<dbReference type="Pfam" id="PF12146">
    <property type="entry name" value="Hydrolase_4"/>
    <property type="match status" value="1"/>
</dbReference>
<proteinExistence type="predicted"/>
<dbReference type="InterPro" id="IPR051044">
    <property type="entry name" value="MAG_DAG_Lipase"/>
</dbReference>
<dbReference type="Proteomes" id="UP000032352">
    <property type="component" value="Chromosome pTvir"/>
</dbReference>
<evidence type="ECO:0000313" key="2">
    <source>
        <dbReference type="EMBL" id="WDE09097.1"/>
    </source>
</evidence>
<dbReference type="AlphaFoldDB" id="A0AAE9ZAC5"/>
<feature type="domain" description="Serine aminopeptidase S33" evidence="1">
    <location>
        <begin position="22"/>
        <end position="140"/>
    </location>
</feature>
<keyword evidence="3" id="KW-1185">Reference proteome</keyword>
<keyword evidence="2" id="KW-0378">Hydrolase</keyword>
<reference evidence="2 3" key="1">
    <citation type="journal article" date="2015" name="Genome Announc.">
        <title>Draft Genome Sequences of Marine Isolates of Thalassomonas viridans and Thalassomonas actiniarum.</title>
        <authorList>
            <person name="Olonade I."/>
            <person name="van Zyl L.J."/>
            <person name="Trindade M."/>
        </authorList>
    </citation>
    <scope>NUCLEOTIDE SEQUENCE [LARGE SCALE GENOMIC DNA]</scope>
    <source>
        <strain evidence="2 3">XOM25</strain>
    </source>
</reference>
<dbReference type="InterPro" id="IPR029058">
    <property type="entry name" value="AB_hydrolase_fold"/>
</dbReference>
<name>A0AAE9ZAC5_9GAMM</name>
<sequence length="324" mass="36791">MIPARDGTRLACHRYLPEQEYKPCARILFFHGSTFNSRRYANIAKACVKSGFEVLLCDWRGHGESQGTPGTCDYIGQLEDDICDIIGWFEQPQSLPVILGGHSAGSMICLRYMEKYGQDKLAGCYFVAPTFNNTQEPLRYDKPGSQKSFLLRHFRKKALFNPAPESALKHMPVMNNRMFFLALALPFLRHRKVITFPGAAKMAALEGRVLDYSFNLMASVSIPSYSRALRQLKLPVTFICGENDEGLHPEFLPMVAQWHLSPELDKEVVMLPKLNHMSVLNAAARLLPQWLAERWGNTEPVDRQQETEQIQTEVVPELNMEQAS</sequence>
<evidence type="ECO:0000259" key="1">
    <source>
        <dbReference type="Pfam" id="PF12146"/>
    </source>
</evidence>
<gene>
    <name evidence="2" type="ORF">SG34_030475</name>
</gene>
<dbReference type="Gene3D" id="3.40.50.1820">
    <property type="entry name" value="alpha/beta hydrolase"/>
    <property type="match status" value="1"/>
</dbReference>